<sequence length="105" mass="12041">SKVVFPPVQIPYPPIYFGGSSAAGKEVAAKHSDVYLTWGEPPEQVKEKIEEVRKLAEEKGRTVRFGIRLHVIVRETEEEAWEEAERLIQYVDNETIELAQKTFAR</sequence>
<evidence type="ECO:0000313" key="6">
    <source>
        <dbReference type="EMBL" id="TKI84552.1"/>
    </source>
</evidence>
<gene>
    <name evidence="6" type="ORF">FC695_40425</name>
</gene>
<dbReference type="Pfam" id="PF00296">
    <property type="entry name" value="Bac_luciferase"/>
    <property type="match status" value="1"/>
</dbReference>
<evidence type="ECO:0000313" key="7">
    <source>
        <dbReference type="Proteomes" id="UP000308444"/>
    </source>
</evidence>
<dbReference type="GO" id="GO:0046306">
    <property type="term" value="P:alkanesulfonate catabolic process"/>
    <property type="evidence" value="ECO:0007669"/>
    <property type="project" value="TreeGrafter"/>
</dbReference>
<evidence type="ECO:0000256" key="4">
    <source>
        <dbReference type="ARBA" id="ARBA00023033"/>
    </source>
</evidence>
<keyword evidence="4" id="KW-0503">Monooxygenase</keyword>
<name>A0A9X9F1D5_BACCE</name>
<accession>A0A9X9F1D5</accession>
<keyword evidence="1" id="KW-0285">Flavoprotein</keyword>
<feature type="domain" description="Luciferase-like" evidence="5">
    <location>
        <begin position="6"/>
        <end position="92"/>
    </location>
</feature>
<keyword evidence="2" id="KW-0288">FMN</keyword>
<dbReference type="InterPro" id="IPR011251">
    <property type="entry name" value="Luciferase-like_dom"/>
</dbReference>
<protein>
    <submittedName>
        <fullName evidence="6">LLM class flavin-dependent oxidoreductase</fullName>
    </submittedName>
</protein>
<dbReference type="InterPro" id="IPR050172">
    <property type="entry name" value="SsuD_RutA_monooxygenase"/>
</dbReference>
<dbReference type="PANTHER" id="PTHR42847:SF4">
    <property type="entry name" value="ALKANESULFONATE MONOOXYGENASE-RELATED"/>
    <property type="match status" value="1"/>
</dbReference>
<dbReference type="Proteomes" id="UP000308444">
    <property type="component" value="Unassembled WGS sequence"/>
</dbReference>
<dbReference type="SUPFAM" id="SSF51679">
    <property type="entry name" value="Bacterial luciferase-like"/>
    <property type="match status" value="1"/>
</dbReference>
<evidence type="ECO:0000256" key="2">
    <source>
        <dbReference type="ARBA" id="ARBA00022643"/>
    </source>
</evidence>
<dbReference type="Gene3D" id="3.20.20.30">
    <property type="entry name" value="Luciferase-like domain"/>
    <property type="match status" value="1"/>
</dbReference>
<comment type="caution">
    <text evidence="6">The sequence shown here is derived from an EMBL/GenBank/DDBJ whole genome shotgun (WGS) entry which is preliminary data.</text>
</comment>
<keyword evidence="3" id="KW-0560">Oxidoreductase</keyword>
<proteinExistence type="predicted"/>
<dbReference type="InterPro" id="IPR036661">
    <property type="entry name" value="Luciferase-like_sf"/>
</dbReference>
<organism evidence="6 7">
    <name type="scientific">Bacillus cereus</name>
    <dbReference type="NCBI Taxonomy" id="1396"/>
    <lineage>
        <taxon>Bacteria</taxon>
        <taxon>Bacillati</taxon>
        <taxon>Bacillota</taxon>
        <taxon>Bacilli</taxon>
        <taxon>Bacillales</taxon>
        <taxon>Bacillaceae</taxon>
        <taxon>Bacillus</taxon>
        <taxon>Bacillus cereus group</taxon>
    </lineage>
</organism>
<dbReference type="PANTHER" id="PTHR42847">
    <property type="entry name" value="ALKANESULFONATE MONOOXYGENASE"/>
    <property type="match status" value="1"/>
</dbReference>
<dbReference type="GO" id="GO:0008726">
    <property type="term" value="F:alkanesulfonate monooxygenase activity"/>
    <property type="evidence" value="ECO:0007669"/>
    <property type="project" value="TreeGrafter"/>
</dbReference>
<evidence type="ECO:0000259" key="5">
    <source>
        <dbReference type="Pfam" id="PF00296"/>
    </source>
</evidence>
<feature type="non-terminal residue" evidence="6">
    <location>
        <position position="105"/>
    </location>
</feature>
<dbReference type="AlphaFoldDB" id="A0A9X9F1D5"/>
<reference evidence="6 7" key="1">
    <citation type="journal article" date="2019" name="Environ. Microbiol.">
        <title>An active ?-lactamase is a part of an orchestrated cell wall stress resistance network of Bacillus subtilis and related rhizosphere species.</title>
        <authorList>
            <person name="Bucher T."/>
            <person name="Keren-Paz A."/>
            <person name="Hausser J."/>
            <person name="Olender T."/>
            <person name="Cytryn E."/>
            <person name="Kolodkin-Gal I."/>
        </authorList>
    </citation>
    <scope>NUCLEOTIDE SEQUENCE [LARGE SCALE GENOMIC DNA]</scope>
    <source>
        <strain evidence="6 7">I32</strain>
    </source>
</reference>
<dbReference type="EMBL" id="SZOH01004558">
    <property type="protein sequence ID" value="TKI84552.1"/>
    <property type="molecule type" value="Genomic_DNA"/>
</dbReference>
<evidence type="ECO:0000256" key="1">
    <source>
        <dbReference type="ARBA" id="ARBA00022630"/>
    </source>
</evidence>
<evidence type="ECO:0000256" key="3">
    <source>
        <dbReference type="ARBA" id="ARBA00023002"/>
    </source>
</evidence>
<feature type="non-terminal residue" evidence="6">
    <location>
        <position position="1"/>
    </location>
</feature>